<feature type="compositionally biased region" description="Polar residues" evidence="1">
    <location>
        <begin position="1342"/>
        <end position="1352"/>
    </location>
</feature>
<feature type="compositionally biased region" description="Polar residues" evidence="1">
    <location>
        <begin position="790"/>
        <end position="806"/>
    </location>
</feature>
<feature type="region of interest" description="Disordered" evidence="1">
    <location>
        <begin position="146"/>
        <end position="171"/>
    </location>
</feature>
<keyword evidence="5" id="KW-1185">Reference proteome</keyword>
<feature type="compositionally biased region" description="Acidic residues" evidence="1">
    <location>
        <begin position="822"/>
        <end position="849"/>
    </location>
</feature>
<dbReference type="OrthoDB" id="2130750at2759"/>
<dbReference type="Gene3D" id="3.30.710.10">
    <property type="entry name" value="Potassium Channel Kv1.1, Chain A"/>
    <property type="match status" value="1"/>
</dbReference>
<dbReference type="PROSITE" id="PS50245">
    <property type="entry name" value="CAP_GLY_2"/>
    <property type="match status" value="1"/>
</dbReference>
<feature type="compositionally biased region" description="Polar residues" evidence="1">
    <location>
        <begin position="717"/>
        <end position="742"/>
    </location>
</feature>
<feature type="compositionally biased region" description="Polar residues" evidence="1">
    <location>
        <begin position="997"/>
        <end position="1007"/>
    </location>
</feature>
<organism evidence="4 5">
    <name type="scientific">Cyclocybe aegerita</name>
    <name type="common">Black poplar mushroom</name>
    <name type="synonym">Agrocybe aegerita</name>
    <dbReference type="NCBI Taxonomy" id="1973307"/>
    <lineage>
        <taxon>Eukaryota</taxon>
        <taxon>Fungi</taxon>
        <taxon>Dikarya</taxon>
        <taxon>Basidiomycota</taxon>
        <taxon>Agaricomycotina</taxon>
        <taxon>Agaricomycetes</taxon>
        <taxon>Agaricomycetidae</taxon>
        <taxon>Agaricales</taxon>
        <taxon>Agaricineae</taxon>
        <taxon>Bolbitiaceae</taxon>
        <taxon>Cyclocybe</taxon>
    </lineage>
</organism>
<dbReference type="EMBL" id="CACVBS010000084">
    <property type="protein sequence ID" value="CAA7270038.1"/>
    <property type="molecule type" value="Genomic_DNA"/>
</dbReference>
<feature type="region of interest" description="Disordered" evidence="1">
    <location>
        <begin position="1"/>
        <end position="26"/>
    </location>
</feature>
<dbReference type="Proteomes" id="UP000467700">
    <property type="component" value="Unassembled WGS sequence"/>
</dbReference>
<feature type="compositionally biased region" description="Basic and acidic residues" evidence="1">
    <location>
        <begin position="777"/>
        <end position="788"/>
    </location>
</feature>
<dbReference type="Pfam" id="PF00651">
    <property type="entry name" value="BTB"/>
    <property type="match status" value="1"/>
</dbReference>
<dbReference type="InterPro" id="IPR011333">
    <property type="entry name" value="SKP1/BTB/POZ_sf"/>
</dbReference>
<feature type="compositionally biased region" description="Polar residues" evidence="1">
    <location>
        <begin position="643"/>
        <end position="666"/>
    </location>
</feature>
<gene>
    <name evidence="4" type="ORF">AAE3_LOCUS12286</name>
</gene>
<dbReference type="PANTHER" id="PTHR22427">
    <property type="entry name" value="GH15728P"/>
    <property type="match status" value="1"/>
</dbReference>
<dbReference type="InterPro" id="IPR036859">
    <property type="entry name" value="CAP-Gly_dom_sf"/>
</dbReference>
<evidence type="ECO:0000313" key="5">
    <source>
        <dbReference type="Proteomes" id="UP000467700"/>
    </source>
</evidence>
<accession>A0A8S0WBP4</accession>
<dbReference type="Gene3D" id="2.30.30.190">
    <property type="entry name" value="CAP Gly-rich-like domain"/>
    <property type="match status" value="1"/>
</dbReference>
<feature type="compositionally biased region" description="Low complexity" evidence="1">
    <location>
        <begin position="1130"/>
        <end position="1159"/>
    </location>
</feature>
<feature type="compositionally biased region" description="Polar residues" evidence="1">
    <location>
        <begin position="152"/>
        <end position="171"/>
    </location>
</feature>
<feature type="compositionally biased region" description="Basic and acidic residues" evidence="1">
    <location>
        <begin position="1204"/>
        <end position="1223"/>
    </location>
</feature>
<evidence type="ECO:0000256" key="1">
    <source>
        <dbReference type="SAM" id="MobiDB-lite"/>
    </source>
</evidence>
<name>A0A8S0WBP4_CYCAE</name>
<evidence type="ECO:0000259" key="3">
    <source>
        <dbReference type="PROSITE" id="PS50245"/>
    </source>
</evidence>
<feature type="compositionally biased region" description="Polar residues" evidence="1">
    <location>
        <begin position="688"/>
        <end position="708"/>
    </location>
</feature>
<evidence type="ECO:0000259" key="2">
    <source>
        <dbReference type="PROSITE" id="PS50097"/>
    </source>
</evidence>
<dbReference type="SUPFAM" id="SSF54695">
    <property type="entry name" value="POZ domain"/>
    <property type="match status" value="1"/>
</dbReference>
<feature type="compositionally biased region" description="Polar residues" evidence="1">
    <location>
        <begin position="1"/>
        <end position="11"/>
    </location>
</feature>
<reference evidence="4 5" key="1">
    <citation type="submission" date="2020-01" db="EMBL/GenBank/DDBJ databases">
        <authorList>
            <person name="Gupta K D."/>
        </authorList>
    </citation>
    <scope>NUCLEOTIDE SEQUENCE [LARGE SCALE GENOMIC DNA]</scope>
</reference>
<dbReference type="CDD" id="cd18186">
    <property type="entry name" value="BTB_POZ_ZBTB_KLHL-like"/>
    <property type="match status" value="1"/>
</dbReference>
<dbReference type="SUPFAM" id="SSF74924">
    <property type="entry name" value="Cap-Gly domain"/>
    <property type="match status" value="1"/>
</dbReference>
<dbReference type="PANTHER" id="PTHR22427:SF7">
    <property type="entry name" value="GH15728P"/>
    <property type="match status" value="1"/>
</dbReference>
<feature type="compositionally biased region" description="Low complexity" evidence="1">
    <location>
        <begin position="1296"/>
        <end position="1308"/>
    </location>
</feature>
<comment type="caution">
    <text evidence="4">The sequence shown here is derived from an EMBL/GenBank/DDBJ whole genome shotgun (WGS) entry which is preliminary data.</text>
</comment>
<feature type="compositionally biased region" description="Basic and acidic residues" evidence="1">
    <location>
        <begin position="850"/>
        <end position="883"/>
    </location>
</feature>
<dbReference type="PROSITE" id="PS50097">
    <property type="entry name" value="BTB"/>
    <property type="match status" value="1"/>
</dbReference>
<feature type="compositionally biased region" description="Low complexity" evidence="1">
    <location>
        <begin position="1271"/>
        <end position="1284"/>
    </location>
</feature>
<feature type="compositionally biased region" description="Low complexity" evidence="1">
    <location>
        <begin position="946"/>
        <end position="996"/>
    </location>
</feature>
<feature type="domain" description="CAP-Gly" evidence="3">
    <location>
        <begin position="1392"/>
        <end position="1449"/>
    </location>
</feature>
<protein>
    <recommendedName>
        <fullName evidence="6">BTB domain-containing protein</fullName>
    </recommendedName>
</protein>
<feature type="compositionally biased region" description="Low complexity" evidence="1">
    <location>
        <begin position="1055"/>
        <end position="1077"/>
    </location>
</feature>
<dbReference type="InterPro" id="IPR000938">
    <property type="entry name" value="CAP-Gly_domain"/>
</dbReference>
<feature type="compositionally biased region" description="Low complexity" evidence="1">
    <location>
        <begin position="1090"/>
        <end position="1111"/>
    </location>
</feature>
<evidence type="ECO:0008006" key="6">
    <source>
        <dbReference type="Google" id="ProtNLM"/>
    </source>
</evidence>
<feature type="compositionally biased region" description="Low complexity" evidence="1">
    <location>
        <begin position="1016"/>
        <end position="1046"/>
    </location>
</feature>
<proteinExistence type="predicted"/>
<feature type="compositionally biased region" description="Polar residues" evidence="1">
    <location>
        <begin position="1238"/>
        <end position="1253"/>
    </location>
</feature>
<feature type="compositionally biased region" description="Basic and acidic residues" evidence="1">
    <location>
        <begin position="1258"/>
        <end position="1269"/>
    </location>
</feature>
<feature type="compositionally biased region" description="Low complexity" evidence="1">
    <location>
        <begin position="1167"/>
        <end position="1176"/>
    </location>
</feature>
<dbReference type="InterPro" id="IPR000210">
    <property type="entry name" value="BTB/POZ_dom"/>
</dbReference>
<evidence type="ECO:0000313" key="4">
    <source>
        <dbReference type="EMBL" id="CAA7270038.1"/>
    </source>
</evidence>
<sequence>MAQPVSVASNTPPAPSLQEATRNSTQAWQTHLESLFHHAKDRFPDVVWEFVAEGADEQDPEEYGPSSVMAKHSNGPGLGIIEEVWGHKAIVYARAPPSFQSRYFRPIGGAPSPLPYPAESNLSLGYADPSASTPALGALVPRTPSPYGRAASPTTTLATSHAPTGQTGPSLLRLTTSINPTLFSNELEYLYTGKGFGEAFEFLFDSSEARDHGLLTNGLAGDGSEVDEAEALRIDKLRKDLVFMWRSRLYSDVRLALTGNFGGSHESTTAIFSSHRFILVSRCSYFHTALIAWPTKTTSTDGEPPTLNLPSPPFTPASLHFTLGFIYTGTLVFSHRSYDLSTAFAILRAALYLTLPSLHDEIQARIAQEMCHGLFHAFLPFSEYESITGGRWGTGGCRCRQCARRAPRVLEFALAEDVRNTHLERGARRALVGLFGEGWCNVEFASLPQKIRDSVVRGVGKRTTPLNAFALLWAAEHALAKLESNIDVWKETVKEMILTVRKGVDECVAKEAEQCFESEEWMEIVESEGARFEDGERVDWAMKAVMRGVKDGWAALLYQTLVSSILLRPHPTDTNAPQLSATSHIRVAVEETRVELLKWIAKRWLAIRQERGFDALEGWAIKEISDHIEVPINDLLNPPAYSSPKSQSPASATKRAQGTGQRSTHSALLLRPISSHPHTSKVDPESDVASSMRVSVLSRNLPTRSAASSVRDRERTQSSAGSVRSLAKSTTESVASNSTVSATPRRRVVAGDGSGPGMSPAKRLANEVRAGRGSGVLDKDEDHDRPDSKLTPSASYVSLDTASSMAPSIIEPPGDDRYSMTEDGEYADGEEGYGAEEDVTDEGYQEDMDLDHKEGDSVLGDERSEYGHRDTEDDAQEDSHDGDAQTESEMYENAREELDPTSPRSSVTGSRVLKGKAAENHSTPIKKTLITRASLASVQSKKSILPSSTSPTNSKSSSASIKSTNTLRKTSTTTSPARSPTNAAPRPSSRGSTRSTVASRLNVSVTGSGARAKPISRPVSRPTSRLSTTSTNRVSTVSTATGSAATFRTASTGGALATPTARSRRTSAASNASVRTAGPPSPVNERSRKISSTSVSSVASARSTAASTKTTPRVMKKSVSAGAADSNKLSPAAAIAASASTGKIPSSTSTRPGGTSTPKKPVPVPLPSSKKSLASKKSTESLVPPTPPSKTVSVAADPASELELEVKDITKDSKPKNDAEKENVVPTQAPLADVPEEQQGNEAPVANTSSTMTIKARPRPDILHNEHKKTSSAASISSVATVTKRGSTDTIKTVKSGAASSVALSSASGGSGKQNRPLPPPPQEEQSPSMSARAPLAPHPQHQASSTLSTQPSSIDQVLADYVPQGATLEIGIPCIISSKRKRFKAYARYIGEVHGETGPWVGVEVPMPIGGDTWGDRDLDGSVMSSSGRRDDDRQWNDGSWGGIRYFEIGGAGSEVDYGEDRASRRRRIDAGSVGGAVWGRVDGKGVLKREGDQLSIASERMKRMRSASPAVSEMSGTESRGLFVRPQQVLYVMDAVDSDL</sequence>
<feature type="domain" description="BTB" evidence="2">
    <location>
        <begin position="251"/>
        <end position="335"/>
    </location>
</feature>
<feature type="region of interest" description="Disordered" evidence="1">
    <location>
        <begin position="638"/>
        <end position="1352"/>
    </location>
</feature>